<dbReference type="Pfam" id="PF14559">
    <property type="entry name" value="TPR_19"/>
    <property type="match status" value="1"/>
</dbReference>
<dbReference type="InterPro" id="IPR007730">
    <property type="entry name" value="SPOR-like_dom"/>
</dbReference>
<comment type="caution">
    <text evidence="3">The sequence shown here is derived from an EMBL/GenBank/DDBJ whole genome shotgun (WGS) entry which is preliminary data.</text>
</comment>
<feature type="region of interest" description="Disordered" evidence="1">
    <location>
        <begin position="437"/>
        <end position="461"/>
    </location>
</feature>
<feature type="region of interest" description="Disordered" evidence="1">
    <location>
        <begin position="314"/>
        <end position="353"/>
    </location>
</feature>
<dbReference type="EMBL" id="BKCN01000001">
    <property type="protein sequence ID" value="GER02322.1"/>
    <property type="molecule type" value="Genomic_DNA"/>
</dbReference>
<dbReference type="PROSITE" id="PS51724">
    <property type="entry name" value="SPOR"/>
    <property type="match status" value="1"/>
</dbReference>
<accession>A0A5A7N206</accession>
<dbReference type="PANTHER" id="PTHR44998:SF1">
    <property type="entry name" value="UDP-N-ACETYLGLUCOSAMINE--PEPTIDE N-ACETYLGLUCOSAMINYLTRANSFERASE 110 KDA SUBUNIT"/>
    <property type="match status" value="1"/>
</dbReference>
<dbReference type="AlphaFoldDB" id="A0A5A7N206"/>
<keyword evidence="4" id="KW-1185">Reference proteome</keyword>
<dbReference type="SMART" id="SM00028">
    <property type="entry name" value="TPR"/>
    <property type="match status" value="3"/>
</dbReference>
<dbReference type="PANTHER" id="PTHR44998">
    <property type="match status" value="1"/>
</dbReference>
<protein>
    <recommendedName>
        <fullName evidence="2">SPOR domain-containing protein</fullName>
    </recommendedName>
</protein>
<evidence type="ECO:0000313" key="3">
    <source>
        <dbReference type="EMBL" id="GER02322.1"/>
    </source>
</evidence>
<dbReference type="PROSITE" id="PS51257">
    <property type="entry name" value="PROKAR_LIPOPROTEIN"/>
    <property type="match status" value="1"/>
</dbReference>
<dbReference type="RefSeq" id="WP_042088370.1">
    <property type="nucleotide sequence ID" value="NZ_BKCN01000001.1"/>
</dbReference>
<gene>
    <name evidence="3" type="ORF">JCM17846_00040</name>
</gene>
<dbReference type="Pfam" id="PF05036">
    <property type="entry name" value="SPOR"/>
    <property type="match status" value="1"/>
</dbReference>
<dbReference type="Pfam" id="PF13432">
    <property type="entry name" value="TPR_16"/>
    <property type="match status" value="1"/>
</dbReference>
<sequence length="461" mass="49723">MSEKQPVLSLRHHTPAPALALALGLATLMVGACTSSPMVQQAAMPASGAEAGDKAPLLSLARRLADEGRHAAAIPLYRQVISGGAMRPQGLVGLGQSLIAMGQIAEAEKTFLLAVRADKNLAAAYLGLGEVDLAFGRSELALKQFDQAIATAGPIPLPEAHSGRAVALDALGRHDEALKAHDRALQSGGDDLNLRSNLALSHALYDENEKAIALLEDIVKSPKAKAQHRQNLVLAYVFANRMEPAGQMARVDLDHRSALETLAYFRELESLPPAQRVAALILGLQSPARTPSDQAILVFEETEDKSRAAARLVTAPEPEPAPEPAPAPQPEPEPKPEPEPEPAPEPVDLPPLIEPEGWSVQVAAYRTADQLIKGQKYYWDHYQIILEPLEPRRSEVDFGDRNTAPRGFFYRLNAGPLRDLEQARDVCAALKKAGAPCWIRPPEPPEGRLPDEAAQQDEAEK</sequence>
<feature type="domain" description="SPOR" evidence="2">
    <location>
        <begin position="352"/>
        <end position="442"/>
    </location>
</feature>
<feature type="compositionally biased region" description="Pro residues" evidence="1">
    <location>
        <begin position="317"/>
        <end position="331"/>
    </location>
</feature>
<reference evidence="3 4" key="1">
    <citation type="submission" date="2019-09" db="EMBL/GenBank/DDBJ databases">
        <title>NBRP : Genome information of microbial organism related human and environment.</title>
        <authorList>
            <person name="Hattori M."/>
            <person name="Oshima K."/>
            <person name="Inaba H."/>
            <person name="Suda W."/>
            <person name="Sakamoto M."/>
            <person name="Iino T."/>
            <person name="Kitahara M."/>
            <person name="Oshida Y."/>
            <person name="Iida T."/>
            <person name="Kudo T."/>
            <person name="Itoh T."/>
            <person name="Ohkuma M."/>
        </authorList>
    </citation>
    <scope>NUCLEOTIDE SEQUENCE [LARGE SCALE GENOMIC DNA]</scope>
    <source>
        <strain evidence="3 4">Q-1</strain>
    </source>
</reference>
<dbReference type="GO" id="GO:0042834">
    <property type="term" value="F:peptidoglycan binding"/>
    <property type="evidence" value="ECO:0007669"/>
    <property type="project" value="InterPro"/>
</dbReference>
<dbReference type="InterPro" id="IPR036680">
    <property type="entry name" value="SPOR-like_sf"/>
</dbReference>
<dbReference type="GO" id="GO:0006493">
    <property type="term" value="P:protein O-linked glycosylation"/>
    <property type="evidence" value="ECO:0007669"/>
    <property type="project" value="TreeGrafter"/>
</dbReference>
<organism evidence="3 4">
    <name type="scientific">Iodidimonas nitroreducens</name>
    <dbReference type="NCBI Taxonomy" id="1236968"/>
    <lineage>
        <taxon>Bacteria</taxon>
        <taxon>Pseudomonadati</taxon>
        <taxon>Pseudomonadota</taxon>
        <taxon>Alphaproteobacteria</taxon>
        <taxon>Iodidimonadales</taxon>
        <taxon>Iodidimonadaceae</taxon>
        <taxon>Iodidimonas</taxon>
    </lineage>
</organism>
<dbReference type="Proteomes" id="UP000324996">
    <property type="component" value="Unassembled WGS sequence"/>
</dbReference>
<feature type="compositionally biased region" description="Pro residues" evidence="1">
    <location>
        <begin position="341"/>
        <end position="353"/>
    </location>
</feature>
<dbReference type="InterPro" id="IPR019734">
    <property type="entry name" value="TPR_rpt"/>
</dbReference>
<dbReference type="InterPro" id="IPR011990">
    <property type="entry name" value="TPR-like_helical_dom_sf"/>
</dbReference>
<evidence type="ECO:0000313" key="4">
    <source>
        <dbReference type="Proteomes" id="UP000324996"/>
    </source>
</evidence>
<proteinExistence type="predicted"/>
<evidence type="ECO:0000259" key="2">
    <source>
        <dbReference type="PROSITE" id="PS51724"/>
    </source>
</evidence>
<name>A0A5A7N206_9PROT</name>
<dbReference type="SUPFAM" id="SSF48452">
    <property type="entry name" value="TPR-like"/>
    <property type="match status" value="1"/>
</dbReference>
<dbReference type="GO" id="GO:0016757">
    <property type="term" value="F:glycosyltransferase activity"/>
    <property type="evidence" value="ECO:0007669"/>
    <property type="project" value="TreeGrafter"/>
</dbReference>
<dbReference type="SUPFAM" id="SSF110997">
    <property type="entry name" value="Sporulation related repeat"/>
    <property type="match status" value="1"/>
</dbReference>
<evidence type="ECO:0000256" key="1">
    <source>
        <dbReference type="SAM" id="MobiDB-lite"/>
    </source>
</evidence>
<dbReference type="Gene3D" id="1.25.40.10">
    <property type="entry name" value="Tetratricopeptide repeat domain"/>
    <property type="match status" value="2"/>
</dbReference>